<comment type="caution">
    <text evidence="2">The sequence shown here is derived from an EMBL/GenBank/DDBJ whole genome shotgun (WGS) entry which is preliminary data.</text>
</comment>
<dbReference type="AlphaFoldDB" id="A0A7W6BLD8"/>
<feature type="compositionally biased region" description="Basic and acidic residues" evidence="1">
    <location>
        <begin position="28"/>
        <end position="45"/>
    </location>
</feature>
<sequence length="245" mass="26162">MMMSAIPDPASAFAPEYSKGASSNNASDGRDPVSGRNAIDGRDPKTGQFLKGVKGVGGRKKGSRAKLSEEFFAALHADFLEHGPQTIAQVRFRHPGIYLQVVAKLMPQKIEITNPLDEISDELLSIMLEQAEQIAASKMGLLGDDAKPVTVIDAHPAPLPAPAVTIEALTVPPSRSPSRDAAAAARRADLEDQAAAVQRHEPVLPSQSLPYPVGRAVPPSEREAERRNVAKLHDDGDEIDPASLF</sequence>
<protein>
    <recommendedName>
        <fullName evidence="4">DUF5681 domain-containing protein</fullName>
    </recommendedName>
</protein>
<feature type="region of interest" description="Disordered" evidence="1">
    <location>
        <begin position="1"/>
        <end position="61"/>
    </location>
</feature>
<keyword evidence="3" id="KW-1185">Reference proteome</keyword>
<evidence type="ECO:0008006" key="4">
    <source>
        <dbReference type="Google" id="ProtNLM"/>
    </source>
</evidence>
<feature type="compositionally biased region" description="Basic and acidic residues" evidence="1">
    <location>
        <begin position="220"/>
        <end position="234"/>
    </location>
</feature>
<organism evidence="2 3">
    <name type="scientific">Sphingobium jiangsuense</name>
    <dbReference type="NCBI Taxonomy" id="870476"/>
    <lineage>
        <taxon>Bacteria</taxon>
        <taxon>Pseudomonadati</taxon>
        <taxon>Pseudomonadota</taxon>
        <taxon>Alphaproteobacteria</taxon>
        <taxon>Sphingomonadales</taxon>
        <taxon>Sphingomonadaceae</taxon>
        <taxon>Sphingobium</taxon>
    </lineage>
</organism>
<dbReference type="RefSeq" id="WP_188072741.1">
    <property type="nucleotide sequence ID" value="NZ_BSPS01000013.1"/>
</dbReference>
<proteinExistence type="predicted"/>
<evidence type="ECO:0000313" key="2">
    <source>
        <dbReference type="EMBL" id="MBB3927242.1"/>
    </source>
</evidence>
<evidence type="ECO:0000256" key="1">
    <source>
        <dbReference type="SAM" id="MobiDB-lite"/>
    </source>
</evidence>
<evidence type="ECO:0000313" key="3">
    <source>
        <dbReference type="Proteomes" id="UP000571950"/>
    </source>
</evidence>
<reference evidence="2 3" key="1">
    <citation type="submission" date="2020-08" db="EMBL/GenBank/DDBJ databases">
        <title>Genomic Encyclopedia of Type Strains, Phase IV (KMG-IV): sequencing the most valuable type-strain genomes for metagenomic binning, comparative biology and taxonomic classification.</title>
        <authorList>
            <person name="Goeker M."/>
        </authorList>
    </citation>
    <scope>NUCLEOTIDE SEQUENCE [LARGE SCALE GENOMIC DNA]</scope>
    <source>
        <strain evidence="2 3">DSM 26189</strain>
    </source>
</reference>
<feature type="region of interest" description="Disordered" evidence="1">
    <location>
        <begin position="193"/>
        <end position="245"/>
    </location>
</feature>
<dbReference type="EMBL" id="JACIDT010000010">
    <property type="protein sequence ID" value="MBB3927242.1"/>
    <property type="molecule type" value="Genomic_DNA"/>
</dbReference>
<feature type="compositionally biased region" description="Acidic residues" evidence="1">
    <location>
        <begin position="235"/>
        <end position="245"/>
    </location>
</feature>
<dbReference type="Proteomes" id="UP000571950">
    <property type="component" value="Unassembled WGS sequence"/>
</dbReference>
<accession>A0A7W6BLD8</accession>
<name>A0A7W6BLD8_9SPHN</name>
<gene>
    <name evidence="2" type="ORF">GGR43_002965</name>
</gene>